<organism evidence="2">
    <name type="scientific">Celosia cristata</name>
    <dbReference type="NCBI Taxonomy" id="124768"/>
    <lineage>
        <taxon>Eukaryota</taxon>
        <taxon>Viridiplantae</taxon>
        <taxon>Streptophyta</taxon>
        <taxon>Embryophyta</taxon>
        <taxon>Tracheophyta</taxon>
        <taxon>Spermatophyta</taxon>
        <taxon>Magnoliopsida</taxon>
        <taxon>eudicotyledons</taxon>
        <taxon>Gunneridae</taxon>
        <taxon>Pentapetalae</taxon>
        <taxon>Caryophyllales</taxon>
        <taxon>Amaranthaceae</taxon>
        <taxon>Celosia</taxon>
    </lineage>
</organism>
<proteinExistence type="evidence at transcript level"/>
<dbReference type="AlphaFoldDB" id="L8BTD7"/>
<feature type="compositionally biased region" description="Basic residues" evidence="1">
    <location>
        <begin position="20"/>
        <end position="30"/>
    </location>
</feature>
<dbReference type="EMBL" id="HF562933">
    <property type="protein sequence ID" value="CCP19584.1"/>
    <property type="molecule type" value="mRNA"/>
</dbReference>
<protein>
    <submittedName>
        <fullName evidence="2">Ribosome-inactivating protein, RIP</fullName>
    </submittedName>
</protein>
<accession>L8BTD7</accession>
<name>L8BTD7_9CARY</name>
<sequence length="89" mass="10202">VAEAARHPERPDPHPGDPVRRRHLRGHLRRRHAPRLLPAAVRIRERLRPLPQRPAAPELRLRLQPRGHVRAGADRAASATIWIMKSLVN</sequence>
<feature type="compositionally biased region" description="Basic and acidic residues" evidence="1">
    <location>
        <begin position="1"/>
        <end position="19"/>
    </location>
</feature>
<evidence type="ECO:0000256" key="1">
    <source>
        <dbReference type="SAM" id="MobiDB-lite"/>
    </source>
</evidence>
<reference evidence="2" key="2">
    <citation type="submission" date="2013-01" db="EMBL/GenBank/DDBJ databases">
        <title>Priming of an RIP cDNA fragment similar to RBP.</title>
        <authorList>
            <person name="Gholizadeh Ashraf G.H."/>
        </authorList>
    </citation>
    <scope>NUCLEOTIDE SEQUENCE</scope>
    <source>
        <tissue evidence="2">Leaf</tissue>
    </source>
</reference>
<feature type="region of interest" description="Disordered" evidence="1">
    <location>
        <begin position="1"/>
        <end position="30"/>
    </location>
</feature>
<gene>
    <name evidence="2" type="primary">rip</name>
</gene>
<feature type="non-terminal residue" evidence="2">
    <location>
        <position position="89"/>
    </location>
</feature>
<reference evidence="2" key="1">
    <citation type="submission" date="2012-11" db="EMBL/GenBank/DDBJ databases">
        <authorList>
            <person name="Gholizadeh A."/>
        </authorList>
    </citation>
    <scope>NUCLEOTIDE SEQUENCE</scope>
    <source>
        <tissue evidence="2">Leaf</tissue>
    </source>
</reference>
<evidence type="ECO:0000313" key="2">
    <source>
        <dbReference type="EMBL" id="CCP19584.1"/>
    </source>
</evidence>
<feature type="non-terminal residue" evidence="2">
    <location>
        <position position="1"/>
    </location>
</feature>